<feature type="transmembrane region" description="Helical" evidence="2">
    <location>
        <begin position="47"/>
        <end position="69"/>
    </location>
</feature>
<dbReference type="VEuPathDB" id="AmoebaDB:NAEGRDRAFT_64084"/>
<evidence type="ECO:0000259" key="3">
    <source>
        <dbReference type="PROSITE" id="PS50132"/>
    </source>
</evidence>
<keyword evidence="5" id="KW-1185">Reference proteome</keyword>
<dbReference type="Proteomes" id="UP000006671">
    <property type="component" value="Unassembled WGS sequence"/>
</dbReference>
<dbReference type="EMBL" id="GG738853">
    <property type="protein sequence ID" value="EFC47801.1"/>
    <property type="molecule type" value="Genomic_DNA"/>
</dbReference>
<organism evidence="5">
    <name type="scientific">Naegleria gruberi</name>
    <name type="common">Amoeba</name>
    <dbReference type="NCBI Taxonomy" id="5762"/>
    <lineage>
        <taxon>Eukaryota</taxon>
        <taxon>Discoba</taxon>
        <taxon>Heterolobosea</taxon>
        <taxon>Tetramitia</taxon>
        <taxon>Eutetramitia</taxon>
        <taxon>Vahlkampfiidae</taxon>
        <taxon>Naegleria</taxon>
    </lineage>
</organism>
<name>D2V5H9_NAEGR</name>
<reference evidence="4 5" key="1">
    <citation type="journal article" date="2010" name="Cell">
        <title>The genome of Naegleria gruberi illuminates early eukaryotic versatility.</title>
        <authorList>
            <person name="Fritz-Laylin L.K."/>
            <person name="Prochnik S.E."/>
            <person name="Ginger M.L."/>
            <person name="Dacks J.B."/>
            <person name="Carpenter M.L."/>
            <person name="Field M.C."/>
            <person name="Kuo A."/>
            <person name="Paredez A."/>
            <person name="Chapman J."/>
            <person name="Pham J."/>
            <person name="Shu S."/>
            <person name="Neupane R."/>
            <person name="Cipriano M."/>
            <person name="Mancuso J."/>
            <person name="Tu H."/>
            <person name="Salamov A."/>
            <person name="Lindquist E."/>
            <person name="Shapiro H."/>
            <person name="Lucas S."/>
            <person name="Grigoriev I.V."/>
            <person name="Cande W.Z."/>
            <person name="Fulton C."/>
            <person name="Rokhsar D.S."/>
            <person name="Dawson S.C."/>
        </authorList>
    </citation>
    <scope>NUCLEOTIDE SEQUENCE [LARGE SCALE GENOMIC DNA]</scope>
    <source>
        <strain evidence="4 5">NEG-M</strain>
    </source>
</reference>
<proteinExistence type="predicted"/>
<feature type="transmembrane region" description="Helical" evidence="2">
    <location>
        <begin position="393"/>
        <end position="422"/>
    </location>
</feature>
<dbReference type="InterPro" id="IPR016137">
    <property type="entry name" value="RGS"/>
</dbReference>
<keyword evidence="2" id="KW-0472">Membrane</keyword>
<gene>
    <name evidence="4" type="ORF">NAEGRDRAFT_64084</name>
</gene>
<dbReference type="Gene3D" id="1.10.167.10">
    <property type="entry name" value="Regulator of G-protein Signalling 4, domain 2"/>
    <property type="match status" value="1"/>
</dbReference>
<dbReference type="KEGG" id="ngr:NAEGRDRAFT_64084"/>
<evidence type="ECO:0000313" key="4">
    <source>
        <dbReference type="EMBL" id="EFC47801.1"/>
    </source>
</evidence>
<protein>
    <submittedName>
        <fullName evidence="4">Predicted protein</fullName>
    </submittedName>
</protein>
<dbReference type="SUPFAM" id="SSF48097">
    <property type="entry name" value="Regulator of G-protein signaling, RGS"/>
    <property type="match status" value="1"/>
</dbReference>
<feature type="region of interest" description="Disordered" evidence="1">
    <location>
        <begin position="155"/>
        <end position="180"/>
    </location>
</feature>
<feature type="transmembrane region" description="Helical" evidence="2">
    <location>
        <begin position="270"/>
        <end position="293"/>
    </location>
</feature>
<dbReference type="PROSITE" id="PS50132">
    <property type="entry name" value="RGS"/>
    <property type="match status" value="1"/>
</dbReference>
<dbReference type="InterPro" id="IPR036305">
    <property type="entry name" value="RGS_sf"/>
</dbReference>
<sequence>METNSSTNSSYSSICDPRLFKLGDLSREGYNATVVNNICPDSIFTPIFSGIFIFVYLLFVGFGIIGVIWKRNSSYVKARNPLYLILTIIASLFFVMTTCLRYAIGRKLMPCFLYTISFFVIAPAICLPTVFRCIRIYFMYKLNLEKSKVFDQKANSSTRDKSKKSSKINDPKHKFSSTSTIPTVGSSLSLVDKKAVSFDEKSSGTTDEQNTTAINLELTPPEDSSIIAEIKDMRRDDSENDSQTWITSAEDDFTDSILDERKFKIFSFLVSYKFIGIVYIIAFFIHLAIWAILGGADEASFSSSGKRMFIWNVSMFAFDSGCVTTSNTIFILAGEAAFYIIIEIAFAILLFFADRDTWLIKRETILLIIIQIIQAIAYLVSGQIEIVRFLTDYFIPFGFTLLIYSLIEIFISVDMAVLYSIYHDWQHQHSYAETEIEMLLKNRKTFVIILDFARRSYCTEDILAFRDIEKFKIMPKRHKTKVASRILNTYLKTGSSLELNISNIRQRYESIELVLNQSNDPSLIPNTLFDEIKFQCMQNMIDVVERLKISNKSIQETISNWKRTMQEQEEQ</sequence>
<accession>D2V5H9</accession>
<evidence type="ECO:0000256" key="1">
    <source>
        <dbReference type="SAM" id="MobiDB-lite"/>
    </source>
</evidence>
<feature type="transmembrane region" description="Helical" evidence="2">
    <location>
        <begin position="81"/>
        <end position="104"/>
    </location>
</feature>
<keyword evidence="2" id="KW-1133">Transmembrane helix</keyword>
<dbReference type="OMA" id="HLAIWAI"/>
<dbReference type="InParanoid" id="D2V5H9"/>
<feature type="domain" description="RGS" evidence="3">
    <location>
        <begin position="435"/>
        <end position="531"/>
    </location>
</feature>
<dbReference type="RefSeq" id="XP_002680545.1">
    <property type="nucleotide sequence ID" value="XM_002680499.1"/>
</dbReference>
<feature type="transmembrane region" description="Helical" evidence="2">
    <location>
        <begin position="116"/>
        <end position="138"/>
    </location>
</feature>
<dbReference type="GeneID" id="8849465"/>
<evidence type="ECO:0000256" key="2">
    <source>
        <dbReference type="SAM" id="Phobius"/>
    </source>
</evidence>
<keyword evidence="2" id="KW-0812">Transmembrane</keyword>
<evidence type="ECO:0000313" key="5">
    <source>
        <dbReference type="Proteomes" id="UP000006671"/>
    </source>
</evidence>
<dbReference type="OrthoDB" id="10262449at2759"/>
<feature type="transmembrane region" description="Helical" evidence="2">
    <location>
        <begin position="329"/>
        <end position="352"/>
    </location>
</feature>
<feature type="transmembrane region" description="Helical" evidence="2">
    <location>
        <begin position="364"/>
        <end position="381"/>
    </location>
</feature>
<dbReference type="InterPro" id="IPR044926">
    <property type="entry name" value="RGS_subdomain_2"/>
</dbReference>
<dbReference type="AlphaFoldDB" id="D2V5H9"/>